<reference evidence="4 5" key="1">
    <citation type="submission" date="2018-07" db="EMBL/GenBank/DDBJ databases">
        <title>Genomic Encyclopedia of Type Strains, Phase IV (KMG-IV): sequencing the most valuable type-strain genomes for metagenomic binning, comparative biology and taxonomic classification.</title>
        <authorList>
            <person name="Goeker M."/>
        </authorList>
    </citation>
    <scope>NUCLEOTIDE SEQUENCE [LARGE SCALE GENOMIC DNA]</scope>
    <source>
        <strain evidence="4 5">DSM 4134</strain>
    </source>
</reference>
<dbReference type="AlphaFoldDB" id="A0A3D9L769"/>
<keyword evidence="2" id="KW-0732">Signal</keyword>
<evidence type="ECO:0000256" key="2">
    <source>
        <dbReference type="SAM" id="SignalP"/>
    </source>
</evidence>
<dbReference type="Gene3D" id="2.60.120.260">
    <property type="entry name" value="Galactose-binding domain-like"/>
    <property type="match status" value="1"/>
</dbReference>
<dbReference type="Proteomes" id="UP000256779">
    <property type="component" value="Unassembled WGS sequence"/>
</dbReference>
<dbReference type="GO" id="GO:0005975">
    <property type="term" value="P:carbohydrate metabolic process"/>
    <property type="evidence" value="ECO:0007669"/>
    <property type="project" value="InterPro"/>
</dbReference>
<name>A0A3D9L769_MARFU</name>
<dbReference type="GO" id="GO:0004553">
    <property type="term" value="F:hydrolase activity, hydrolyzing O-glycosyl compounds"/>
    <property type="evidence" value="ECO:0007669"/>
    <property type="project" value="InterPro"/>
</dbReference>
<organism evidence="4 5">
    <name type="scientific">Marinoscillum furvescens DSM 4134</name>
    <dbReference type="NCBI Taxonomy" id="1122208"/>
    <lineage>
        <taxon>Bacteria</taxon>
        <taxon>Pseudomonadati</taxon>
        <taxon>Bacteroidota</taxon>
        <taxon>Cytophagia</taxon>
        <taxon>Cytophagales</taxon>
        <taxon>Reichenbachiellaceae</taxon>
        <taxon>Marinoscillum</taxon>
    </lineage>
</organism>
<dbReference type="SUPFAM" id="SSF51445">
    <property type="entry name" value="(Trans)glycosidases"/>
    <property type="match status" value="1"/>
</dbReference>
<dbReference type="Gene3D" id="3.20.20.80">
    <property type="entry name" value="Glycosidases"/>
    <property type="match status" value="1"/>
</dbReference>
<proteinExistence type="inferred from homology"/>
<dbReference type="Pfam" id="PF02837">
    <property type="entry name" value="Glyco_hydro_2_N"/>
    <property type="match status" value="1"/>
</dbReference>
<evidence type="ECO:0000313" key="5">
    <source>
        <dbReference type="Proteomes" id="UP000256779"/>
    </source>
</evidence>
<comment type="similarity">
    <text evidence="1">Belongs to the glycosyl hydrolase 2 family.</text>
</comment>
<dbReference type="InterPro" id="IPR051913">
    <property type="entry name" value="GH2_Domain-Containing"/>
</dbReference>
<feature type="signal peptide" evidence="2">
    <location>
        <begin position="1"/>
        <end position="23"/>
    </location>
</feature>
<dbReference type="OrthoDB" id="9814867at2"/>
<dbReference type="SUPFAM" id="SSF49785">
    <property type="entry name" value="Galactose-binding domain-like"/>
    <property type="match status" value="1"/>
</dbReference>
<evidence type="ECO:0000256" key="1">
    <source>
        <dbReference type="ARBA" id="ARBA00007401"/>
    </source>
</evidence>
<dbReference type="EMBL" id="QREG01000002">
    <property type="protein sequence ID" value="REE02211.1"/>
    <property type="molecule type" value="Genomic_DNA"/>
</dbReference>
<dbReference type="RefSeq" id="WP_115866740.1">
    <property type="nucleotide sequence ID" value="NZ_QREG01000002.1"/>
</dbReference>
<dbReference type="Gene3D" id="2.60.40.10">
    <property type="entry name" value="Immunoglobulins"/>
    <property type="match status" value="1"/>
</dbReference>
<feature type="domain" description="Glycosyl hydrolases family 2 sugar binding" evidence="3">
    <location>
        <begin position="32"/>
        <end position="170"/>
    </location>
</feature>
<gene>
    <name evidence="4" type="ORF">C7460_102236</name>
</gene>
<dbReference type="InterPro" id="IPR017853">
    <property type="entry name" value="GH"/>
</dbReference>
<dbReference type="InterPro" id="IPR013783">
    <property type="entry name" value="Ig-like_fold"/>
</dbReference>
<sequence length="913" mass="102450">MINRTFLQLAVLAIALVALISCGQEKRTAIDLSGEWTVKLDPKAQGQAEKWFTGTLNGTSISLPGTLDEAEIGTPTTLKPELNNYVLSHLTRKHSYTGKAWYQRKVTVPASWDGKQVQLKLERVLWKSQVWVDDQRVEGFQESLITPHYFDLSSYLGPGEHTLTVLVDNSNDYPGINVAGNKYPAAEDKDMAHAYTNHTQIKWNGILGEISLKATSGVEPEVVQVYADTEKQQLKINVSASQKVNEAVKVSVLKNGKEILQAKGQTDAGVFTTTLDATDLEQWDEFNPVVYQCKVTMGSESKVVDFGYRTVSNANAQLTINGQRTFMRGNLECVIFPETGRPPMQTSEWTSLMKMAKGYGLNHLRFHSWCPPKAAFEAADQLGMYLQVELPFWNLSVGKDPKTNDFLYQEARHMIREYGNHPSFVFFSTGNELEGDTLWLNELVAKMKTWDNSHLYMTTTFSFQKGVGDMPQPEDEYFVTQWTNKGWIRGQGIFNARAPHFDKDYRNEIDHIDVPVISHEIGQYSVYPDLSEIEKYTGVLQPLNFMAVRDDLERKGLLKHAADFTQASGELAALLYKEEIERALKTPTFDGFQLLQLQDFPGQGTALVGLLNAFWESKGMIDSTEFAQFSGPVVPLIRFPKAVYASGETFEAEVQVANFYRPFAAQNITWRIFSDEAELGAGTFSSSEIPVGNEAVFGSISQKLEVAQASKLTVEVAIEGTSYKNQWPIWVYPNADSEEGDVRYTRSLDQALQWLAKGETVLLNPPVDQLRGVTGRFVPVFWSPVHFPDQPATMGILCDPEHPALADFPTEFHSNWQWWDLCIQSKSLILDEAGIEPIVRVVDNFVTNRSLGNLFEAKVGNGKLLFSAIDLQDDLNDRLVARQLRNSLSSYMNSDAFAPKQELTAGDLKTLFN</sequence>
<accession>A0A3D9L769</accession>
<dbReference type="InterPro" id="IPR008979">
    <property type="entry name" value="Galactose-bd-like_sf"/>
</dbReference>
<comment type="caution">
    <text evidence="4">The sequence shown here is derived from an EMBL/GenBank/DDBJ whole genome shotgun (WGS) entry which is preliminary data.</text>
</comment>
<dbReference type="PANTHER" id="PTHR42732">
    <property type="entry name" value="BETA-GALACTOSIDASE"/>
    <property type="match status" value="1"/>
</dbReference>
<feature type="chain" id="PRO_5017809869" evidence="2">
    <location>
        <begin position="24"/>
        <end position="913"/>
    </location>
</feature>
<evidence type="ECO:0000259" key="3">
    <source>
        <dbReference type="Pfam" id="PF02837"/>
    </source>
</evidence>
<dbReference type="InterPro" id="IPR006104">
    <property type="entry name" value="Glyco_hydro_2_N"/>
</dbReference>
<keyword evidence="4" id="KW-0378">Hydrolase</keyword>
<dbReference type="PANTHER" id="PTHR42732:SF1">
    <property type="entry name" value="BETA-MANNOSIDASE"/>
    <property type="match status" value="1"/>
</dbReference>
<dbReference type="PROSITE" id="PS51257">
    <property type="entry name" value="PROKAR_LIPOPROTEIN"/>
    <property type="match status" value="1"/>
</dbReference>
<keyword evidence="5" id="KW-1185">Reference proteome</keyword>
<evidence type="ECO:0000313" key="4">
    <source>
        <dbReference type="EMBL" id="REE02211.1"/>
    </source>
</evidence>
<protein>
    <submittedName>
        <fullName evidence="4">Glycosyl hydrolase family 2</fullName>
    </submittedName>
</protein>